<dbReference type="InterPro" id="IPR006531">
    <property type="entry name" value="Gp5/Vgr_OB"/>
</dbReference>
<accession>A0A1Z4LK08</accession>
<gene>
    <name evidence="2" type="ORF">NIES267_10600</name>
</gene>
<dbReference type="SUPFAM" id="SSF69255">
    <property type="entry name" value="gp5 N-terminal domain-like"/>
    <property type="match status" value="1"/>
</dbReference>
<sequence length="664" mass="72940">MKYVSQPILKIDGKSASDDLLNDILQISIEESLHLPGMFTLLIRNDYFSSRDNENPWLYDKTFTIGKSIEIGFSSSTTEDTDFSESKEDILLSGEITAIEAQFNSESQAPIIVRGYDVSHRLHRGRYNRSFQNMKDSDIVSKIIGEVGISKGTIDSTGGPYGFGDPVGYIFQENQTNMEFLRERAARNGFELFVQDGKLHFRKPKEDSSLSLEWLKDISKFHVRVSSAEQVSEVEVRGWDYQNKQAIISTKNSQNSQILTKTDQGEGKKISTAFKGSPKTIVVDKPVSSPKEAEAIAQALYNELSGEFVQADASSEGNPEIRPGKVIKLKEIGKYSGSYYVTETRHLFQDRNYTTEFSIRGLRGEDLFTFVSPQPRLQPGQTLLIGIISNNNDPKKWGRVRVKFPTLTEEHESEWARVVSIGAGKDRGFDCLPEVNDEVLVGFEHGDIHRPFVIGGVWNGKDAPPTSPEDSVASGKVRLRTFKTRTGHTLQFVEEDKGSSKKGVYIDTVYGHQVNLNDTEKAIEIKTKGGHQVTLDDQNKQIEIKTNGGNTCKLDDSGRKITIDSKGEIDINATQKIKLTVGGSSIEMSSSNITLKMGGSKIELGPSGINVNSSATMTVKGISTTVEGSAATTVKGTATTVTGATTTVKGDANVTVSAPLISMN</sequence>
<evidence type="ECO:0000259" key="1">
    <source>
        <dbReference type="Pfam" id="PF04717"/>
    </source>
</evidence>
<evidence type="ECO:0000313" key="3">
    <source>
        <dbReference type="Proteomes" id="UP000218418"/>
    </source>
</evidence>
<dbReference type="Gene3D" id="2.30.110.50">
    <property type="match status" value="1"/>
</dbReference>
<dbReference type="Gene3D" id="3.55.50.10">
    <property type="entry name" value="Baseplate protein-like domains"/>
    <property type="match status" value="1"/>
</dbReference>
<feature type="domain" description="Gp5/Type VI secretion system Vgr protein OB-fold" evidence="1">
    <location>
        <begin position="385"/>
        <end position="458"/>
    </location>
</feature>
<protein>
    <submittedName>
        <fullName evidence="2">Rhs element Vgr protein</fullName>
    </submittedName>
</protein>
<dbReference type="Gene3D" id="4.10.220.110">
    <property type="match status" value="1"/>
</dbReference>
<dbReference type="Proteomes" id="UP000218418">
    <property type="component" value="Chromosome"/>
</dbReference>
<proteinExistence type="predicted"/>
<name>A0A1Z4LK08_9CYAN</name>
<dbReference type="Pfam" id="PF04717">
    <property type="entry name" value="Phage_base_V"/>
    <property type="match status" value="1"/>
</dbReference>
<dbReference type="Pfam" id="PF05954">
    <property type="entry name" value="Phage_GPD"/>
    <property type="match status" value="1"/>
</dbReference>
<dbReference type="SUPFAM" id="SSF69349">
    <property type="entry name" value="Phage fibre proteins"/>
    <property type="match status" value="1"/>
</dbReference>
<dbReference type="InterPro" id="IPR047702">
    <property type="entry name" value="VgrG-rel"/>
</dbReference>
<organism evidence="2 3">
    <name type="scientific">Calothrix parasitica NIES-267</name>
    <dbReference type="NCBI Taxonomy" id="1973488"/>
    <lineage>
        <taxon>Bacteria</taxon>
        <taxon>Bacillati</taxon>
        <taxon>Cyanobacteriota</taxon>
        <taxon>Cyanophyceae</taxon>
        <taxon>Nostocales</taxon>
        <taxon>Calotrichaceae</taxon>
        <taxon>Calothrix</taxon>
    </lineage>
</organism>
<evidence type="ECO:0000313" key="2">
    <source>
        <dbReference type="EMBL" id="BAY81583.1"/>
    </source>
</evidence>
<dbReference type="AlphaFoldDB" id="A0A1Z4LK08"/>
<dbReference type="Gene3D" id="2.40.50.230">
    <property type="entry name" value="Gp5 N-terminal domain"/>
    <property type="match status" value="1"/>
</dbReference>
<dbReference type="NCBIfam" id="NF033848">
    <property type="entry name" value="VgrG_rel"/>
    <property type="match status" value="1"/>
</dbReference>
<reference evidence="2 3" key="1">
    <citation type="submission" date="2017-06" db="EMBL/GenBank/DDBJ databases">
        <title>Genome sequencing of cyanobaciteial culture collection at National Institute for Environmental Studies (NIES).</title>
        <authorList>
            <person name="Hirose Y."/>
            <person name="Shimura Y."/>
            <person name="Fujisawa T."/>
            <person name="Nakamura Y."/>
            <person name="Kawachi M."/>
        </authorList>
    </citation>
    <scope>NUCLEOTIDE SEQUENCE [LARGE SCALE GENOMIC DNA]</scope>
    <source>
        <strain evidence="2 3">NIES-267</strain>
    </source>
</reference>
<dbReference type="InterPro" id="IPR037026">
    <property type="entry name" value="Vgr_OB-fold_dom_sf"/>
</dbReference>
<keyword evidence="3" id="KW-1185">Reference proteome</keyword>
<dbReference type="EMBL" id="AP018227">
    <property type="protein sequence ID" value="BAY81583.1"/>
    <property type="molecule type" value="Genomic_DNA"/>
</dbReference>
<dbReference type="SUPFAM" id="SSF69279">
    <property type="entry name" value="Phage tail proteins"/>
    <property type="match status" value="1"/>
</dbReference>